<sequence length="509" mass="57013">MASISSFLTTVDPVLIVLAVLAVLFSAWLVSKSNKASSQLPPGPCGLPLIGNLASLDPELHTYFAALAQKHGPILKLQLGQKLGIIVTSPSLAREVLKDNDITCANRDVPNVALAVAYGGSDIVWTPYGPEWRMLRKVCVVKMLSNTTLDSVYALRRHELRKTVGHLYSQMGSPVNFGEQIFLTILNVITNMLWGGTVQGKERDKIGKDFRKVISDITELLGTPNVSDFFPRLARFDFQGQRKKMANLALKFDGIIEEMIKKRMELDEEGDESKDFLQFLLKLEDEEDSKTPLTMTHVKALLMDMIVGGSDTSSNAIEFAMAEVLNKPEVMRKAQKELDEVVGKDNIVEESHIHSLPYLYAIMKETLRLHPALPLLVPHCPSENCTVGGYTVPKGARVFLNVWAIHRDPTIWENPLEFRPERFLGEKWDYSGSDFNYFPFGSGRRICAGIAMAERMFMYSLATLLHSFDWKIPHGHKLDLAEKFGIVLKLKTSLVAIPTPRLSDPKLYQ</sequence>
<evidence type="ECO:0000313" key="4">
    <source>
        <dbReference type="EMBL" id="KAJ8767646.1"/>
    </source>
</evidence>
<dbReference type="InterPro" id="IPR001128">
    <property type="entry name" value="Cyt_P450"/>
</dbReference>
<protein>
    <recommendedName>
        <fullName evidence="6">Cytochrome P450</fullName>
    </recommendedName>
</protein>
<evidence type="ECO:0008006" key="6">
    <source>
        <dbReference type="Google" id="ProtNLM"/>
    </source>
</evidence>
<accession>A0AAV8TL86</accession>
<keyword evidence="3" id="KW-0472">Membrane</keyword>
<dbReference type="Proteomes" id="UP001159364">
    <property type="component" value="Linkage Group LG04"/>
</dbReference>
<dbReference type="InterPro" id="IPR002401">
    <property type="entry name" value="Cyt_P450_E_grp-I"/>
</dbReference>
<dbReference type="PANTHER" id="PTHR47951:SF3">
    <property type="entry name" value="CYTOCHROME P450, FAMILY 706, SUBFAMILY A, POLYPEPTIDE 4"/>
    <property type="match status" value="1"/>
</dbReference>
<dbReference type="GO" id="GO:0016705">
    <property type="term" value="F:oxidoreductase activity, acting on paired donors, with incorporation or reduction of molecular oxygen"/>
    <property type="evidence" value="ECO:0007669"/>
    <property type="project" value="InterPro"/>
</dbReference>
<evidence type="ECO:0000256" key="1">
    <source>
        <dbReference type="PIRSR" id="PIRSR602401-1"/>
    </source>
</evidence>
<dbReference type="FunFam" id="1.10.630.10:FF:000067">
    <property type="entry name" value="Cytochrome P450 - like protein"/>
    <property type="match status" value="1"/>
</dbReference>
<reference evidence="4 5" key="1">
    <citation type="submission" date="2021-09" db="EMBL/GenBank/DDBJ databases">
        <title>Genomic insights and catalytic innovation underlie evolution of tropane alkaloids biosynthesis.</title>
        <authorList>
            <person name="Wang Y.-J."/>
            <person name="Tian T."/>
            <person name="Huang J.-P."/>
            <person name="Huang S.-X."/>
        </authorList>
    </citation>
    <scope>NUCLEOTIDE SEQUENCE [LARGE SCALE GENOMIC DNA]</scope>
    <source>
        <strain evidence="4">KIB-2018</strain>
        <tissue evidence="4">Leaf</tissue>
    </source>
</reference>
<dbReference type="GO" id="GO:0004497">
    <property type="term" value="F:monooxygenase activity"/>
    <property type="evidence" value="ECO:0007669"/>
    <property type="project" value="UniProtKB-KW"/>
</dbReference>
<dbReference type="PRINTS" id="PR00463">
    <property type="entry name" value="EP450I"/>
</dbReference>
<dbReference type="Gene3D" id="1.10.630.10">
    <property type="entry name" value="Cytochrome P450"/>
    <property type="match status" value="1"/>
</dbReference>
<dbReference type="CDD" id="cd11073">
    <property type="entry name" value="CYP76-like"/>
    <property type="match status" value="1"/>
</dbReference>
<name>A0AAV8TL86_9ROSI</name>
<keyword evidence="1 2" id="KW-0349">Heme</keyword>
<keyword evidence="1 2" id="KW-0408">Iron</keyword>
<evidence type="ECO:0000313" key="5">
    <source>
        <dbReference type="Proteomes" id="UP001159364"/>
    </source>
</evidence>
<dbReference type="PROSITE" id="PS00086">
    <property type="entry name" value="CYTOCHROME_P450"/>
    <property type="match status" value="1"/>
</dbReference>
<dbReference type="GO" id="GO:0005506">
    <property type="term" value="F:iron ion binding"/>
    <property type="evidence" value="ECO:0007669"/>
    <property type="project" value="InterPro"/>
</dbReference>
<dbReference type="SUPFAM" id="SSF48264">
    <property type="entry name" value="Cytochrome P450"/>
    <property type="match status" value="1"/>
</dbReference>
<evidence type="ECO:0000256" key="2">
    <source>
        <dbReference type="RuleBase" id="RU000461"/>
    </source>
</evidence>
<keyword evidence="3" id="KW-0812">Transmembrane</keyword>
<keyword evidence="2" id="KW-0560">Oxidoreductase</keyword>
<evidence type="ECO:0000256" key="3">
    <source>
        <dbReference type="SAM" id="Phobius"/>
    </source>
</evidence>
<gene>
    <name evidence="4" type="ORF">K2173_018204</name>
</gene>
<feature type="binding site" description="axial binding residue" evidence="1">
    <location>
        <position position="447"/>
    </location>
    <ligand>
        <name>heme</name>
        <dbReference type="ChEBI" id="CHEBI:30413"/>
    </ligand>
    <ligandPart>
        <name>Fe</name>
        <dbReference type="ChEBI" id="CHEBI:18248"/>
    </ligandPart>
</feature>
<dbReference type="PANTHER" id="PTHR47951">
    <property type="entry name" value="OS08G0547900 PROTEIN"/>
    <property type="match status" value="1"/>
</dbReference>
<dbReference type="GO" id="GO:0020037">
    <property type="term" value="F:heme binding"/>
    <property type="evidence" value="ECO:0007669"/>
    <property type="project" value="InterPro"/>
</dbReference>
<keyword evidence="5" id="KW-1185">Reference proteome</keyword>
<dbReference type="EMBL" id="JAIWQS010000004">
    <property type="protein sequence ID" value="KAJ8767646.1"/>
    <property type="molecule type" value="Genomic_DNA"/>
</dbReference>
<comment type="cofactor">
    <cofactor evidence="1">
        <name>heme</name>
        <dbReference type="ChEBI" id="CHEBI:30413"/>
    </cofactor>
</comment>
<comment type="similarity">
    <text evidence="2">Belongs to the cytochrome P450 family.</text>
</comment>
<dbReference type="InterPro" id="IPR017972">
    <property type="entry name" value="Cyt_P450_CS"/>
</dbReference>
<keyword evidence="3" id="KW-1133">Transmembrane helix</keyword>
<dbReference type="AlphaFoldDB" id="A0AAV8TL86"/>
<organism evidence="4 5">
    <name type="scientific">Erythroxylum novogranatense</name>
    <dbReference type="NCBI Taxonomy" id="1862640"/>
    <lineage>
        <taxon>Eukaryota</taxon>
        <taxon>Viridiplantae</taxon>
        <taxon>Streptophyta</taxon>
        <taxon>Embryophyta</taxon>
        <taxon>Tracheophyta</taxon>
        <taxon>Spermatophyta</taxon>
        <taxon>Magnoliopsida</taxon>
        <taxon>eudicotyledons</taxon>
        <taxon>Gunneridae</taxon>
        <taxon>Pentapetalae</taxon>
        <taxon>rosids</taxon>
        <taxon>fabids</taxon>
        <taxon>Malpighiales</taxon>
        <taxon>Erythroxylaceae</taxon>
        <taxon>Erythroxylum</taxon>
    </lineage>
</organism>
<dbReference type="PRINTS" id="PR00385">
    <property type="entry name" value="P450"/>
</dbReference>
<keyword evidence="1 2" id="KW-0479">Metal-binding</keyword>
<proteinExistence type="inferred from homology"/>
<dbReference type="Pfam" id="PF00067">
    <property type="entry name" value="p450"/>
    <property type="match status" value="1"/>
</dbReference>
<dbReference type="InterPro" id="IPR036396">
    <property type="entry name" value="Cyt_P450_sf"/>
</dbReference>
<keyword evidence="2" id="KW-0503">Monooxygenase</keyword>
<comment type="caution">
    <text evidence="4">The sequence shown here is derived from an EMBL/GenBank/DDBJ whole genome shotgun (WGS) entry which is preliminary data.</text>
</comment>
<feature type="transmembrane region" description="Helical" evidence="3">
    <location>
        <begin position="7"/>
        <end position="30"/>
    </location>
</feature>